<dbReference type="Pfam" id="PF05065">
    <property type="entry name" value="Phage_capsid"/>
    <property type="match status" value="1"/>
</dbReference>
<comment type="subcellular location">
    <subcellularLocation>
        <location evidence="1">Virion</location>
    </subcellularLocation>
</comment>
<protein>
    <submittedName>
        <fullName evidence="4">HK97 family phage major capsid protein</fullName>
    </submittedName>
</protein>
<dbReference type="HOGENOM" id="CLU_036261_0_1_6"/>
<dbReference type="Proteomes" id="UP000013009">
    <property type="component" value="Unassembled WGS sequence"/>
</dbReference>
<accession>N9PIZ9</accession>
<sequence>MNEYLKKLLKALAEKNQAMQTALSKSAAAGTTPDEDTEKEIQALEKEIAAIEVNIERTKKQIAAAEAAAETATPVAGDSPEEAEKSAKGDPKPKADPKIEVKSNLPKGMPFAQFARAKMLACHEQKQGRLMTVADAAKSLGYDQAVIQYVEKATLGTTTDPGFAAPLVQTDTYKGDFLELLRNATIFDKLQGYRSVPFNVKINGQLTGGTASWVGEGAKKPLTNPTFNNIEIKEHKLAAITVYTQELLRRADPAIDQLVLNDLIEATKALIDTTFLGSQAQTDITPAGILNGVTAITPSGTTAAQIEADLLKLIQTFITANLSTDNAYFLMSETRAMQYALLRDALGNTYFNGMSFAGSARNLLGIPVITSQSVGDKVILVKMSELLVAQDGGVDVAYSDQATLVDGSTTHNLWQENKFAIRVEKFITWAKRRAIAAAYIDYAATP</sequence>
<dbReference type="NCBIfam" id="TIGR01554">
    <property type="entry name" value="major_cap_HK97"/>
    <property type="match status" value="1"/>
</dbReference>
<feature type="domain" description="Phage capsid-like C-terminal" evidence="3">
    <location>
        <begin position="198"/>
        <end position="402"/>
    </location>
</feature>
<proteinExistence type="predicted"/>
<dbReference type="EMBL" id="APRZ01000017">
    <property type="protein sequence ID" value="ENX33509.1"/>
    <property type="molecule type" value="Genomic_DNA"/>
</dbReference>
<gene>
    <name evidence="4" type="ORF">F889_02170</name>
</gene>
<feature type="compositionally biased region" description="Basic and acidic residues" evidence="2">
    <location>
        <begin position="82"/>
        <end position="101"/>
    </location>
</feature>
<name>N9PIZ9_9GAMM</name>
<dbReference type="PATRIC" id="fig|1217695.3.peg.2107"/>
<dbReference type="OrthoDB" id="9804926at2"/>
<comment type="caution">
    <text evidence="4">The sequence shown here is derived from an EMBL/GenBank/DDBJ whole genome shotgun (WGS) entry which is preliminary data.</text>
</comment>
<evidence type="ECO:0000313" key="4">
    <source>
        <dbReference type="EMBL" id="ENX33509.1"/>
    </source>
</evidence>
<evidence type="ECO:0000313" key="5">
    <source>
        <dbReference type="Proteomes" id="UP000013009"/>
    </source>
</evidence>
<dbReference type="SUPFAM" id="SSF56563">
    <property type="entry name" value="Major capsid protein gp5"/>
    <property type="match status" value="1"/>
</dbReference>
<evidence type="ECO:0000259" key="3">
    <source>
        <dbReference type="Pfam" id="PF05065"/>
    </source>
</evidence>
<dbReference type="InterPro" id="IPR024455">
    <property type="entry name" value="Phage_capsid"/>
</dbReference>
<organism evidence="4 5">
    <name type="scientific">Acinetobacter colistiniresistens</name>
    <dbReference type="NCBI Taxonomy" id="280145"/>
    <lineage>
        <taxon>Bacteria</taxon>
        <taxon>Pseudomonadati</taxon>
        <taxon>Pseudomonadota</taxon>
        <taxon>Gammaproteobacteria</taxon>
        <taxon>Moraxellales</taxon>
        <taxon>Moraxellaceae</taxon>
        <taxon>Acinetobacter</taxon>
    </lineage>
</organism>
<reference evidence="4 5" key="1">
    <citation type="submission" date="2013-02" db="EMBL/GenBank/DDBJ databases">
        <title>The Genome Sequence of Acinetobacter sp. NIPH 1859.</title>
        <authorList>
            <consortium name="The Broad Institute Genome Sequencing Platform"/>
            <consortium name="The Broad Institute Genome Sequencing Center for Infectious Disease"/>
            <person name="Cerqueira G."/>
            <person name="Feldgarden M."/>
            <person name="Courvalin P."/>
            <person name="Perichon B."/>
            <person name="Grillot-Courvalin C."/>
            <person name="Clermont D."/>
            <person name="Rocha E."/>
            <person name="Yoon E.-J."/>
            <person name="Nemec A."/>
            <person name="Walker B."/>
            <person name="Young S.K."/>
            <person name="Zeng Q."/>
            <person name="Gargeya S."/>
            <person name="Fitzgerald M."/>
            <person name="Haas B."/>
            <person name="Abouelleil A."/>
            <person name="Alvarado L."/>
            <person name="Arachchi H.M."/>
            <person name="Berlin A.M."/>
            <person name="Chapman S.B."/>
            <person name="Dewar J."/>
            <person name="Goldberg J."/>
            <person name="Griggs A."/>
            <person name="Gujja S."/>
            <person name="Hansen M."/>
            <person name="Howarth C."/>
            <person name="Imamovic A."/>
            <person name="Larimer J."/>
            <person name="McCowan C."/>
            <person name="Murphy C."/>
            <person name="Neiman D."/>
            <person name="Pearson M."/>
            <person name="Priest M."/>
            <person name="Roberts A."/>
            <person name="Saif S."/>
            <person name="Shea T."/>
            <person name="Sisk P."/>
            <person name="Sykes S."/>
            <person name="Wortman J."/>
            <person name="Nusbaum C."/>
            <person name="Birren B."/>
        </authorList>
    </citation>
    <scope>NUCLEOTIDE SEQUENCE [LARGE SCALE GENOMIC DNA]</scope>
    <source>
        <strain evidence="4 5">NIPH 1859</strain>
    </source>
</reference>
<feature type="region of interest" description="Disordered" evidence="2">
    <location>
        <begin position="20"/>
        <end position="43"/>
    </location>
</feature>
<dbReference type="AlphaFoldDB" id="N9PIZ9"/>
<dbReference type="Gene3D" id="3.30.2320.10">
    <property type="entry name" value="hypothetical protein PF0899 domain"/>
    <property type="match status" value="1"/>
</dbReference>
<dbReference type="InterPro" id="IPR054612">
    <property type="entry name" value="Phage_capsid-like_C"/>
</dbReference>
<dbReference type="Gene3D" id="3.30.2400.10">
    <property type="entry name" value="Major capsid protein gp5"/>
    <property type="match status" value="1"/>
</dbReference>
<evidence type="ECO:0000256" key="1">
    <source>
        <dbReference type="ARBA" id="ARBA00004328"/>
    </source>
</evidence>
<keyword evidence="5" id="KW-1185">Reference proteome</keyword>
<dbReference type="RefSeq" id="WP_005273993.1">
    <property type="nucleotide sequence ID" value="NZ_KB850195.1"/>
</dbReference>
<feature type="region of interest" description="Disordered" evidence="2">
    <location>
        <begin position="70"/>
        <end position="103"/>
    </location>
</feature>
<evidence type="ECO:0000256" key="2">
    <source>
        <dbReference type="SAM" id="MobiDB-lite"/>
    </source>
</evidence>